<dbReference type="PANTHER" id="PTHR32089">
    <property type="entry name" value="METHYL-ACCEPTING CHEMOTAXIS PROTEIN MCPB"/>
    <property type="match status" value="1"/>
</dbReference>
<keyword evidence="7" id="KW-1185">Reference proteome</keyword>
<dbReference type="SUPFAM" id="SSF58104">
    <property type="entry name" value="Methyl-accepting chemotaxis protein (MCP) signaling domain"/>
    <property type="match status" value="1"/>
</dbReference>
<dbReference type="InterPro" id="IPR004089">
    <property type="entry name" value="MCPsignal_dom"/>
</dbReference>
<feature type="coiled-coil region" evidence="4">
    <location>
        <begin position="2"/>
        <end position="36"/>
    </location>
</feature>
<dbReference type="GO" id="GO:0006935">
    <property type="term" value="P:chemotaxis"/>
    <property type="evidence" value="ECO:0007669"/>
    <property type="project" value="UniProtKB-ARBA"/>
</dbReference>
<dbReference type="EMBL" id="FNYH01000010">
    <property type="protein sequence ID" value="SEI79596.1"/>
    <property type="molecule type" value="Genomic_DNA"/>
</dbReference>
<evidence type="ECO:0000313" key="7">
    <source>
        <dbReference type="Proteomes" id="UP000242999"/>
    </source>
</evidence>
<sequence>MWGASKQKLADAQREIEQLRQENRNLQYELEQTRQDQGQKAQACQQATERTDFLVQLNKVIYNGHDSIGSVRERVADTAEILHQKREELSNAQELFERCTRLLREIAQQAQAISQQANTNREEVKVLDGASAQITEFVDTIHNISEQTNLLALNAAIEAARAGEHGRGFAVVADEVRSLAQRAGKATSEITNLVGTIEEQTRRTFSSSEEMVAKSQQIDTSAQEGQGVIDEVVLIAESMRQVILETATKSFMETVKLDHFVFKNEIYKGILGLSNKQAHEFNDHTQCRLGQWYFSGVGSKYYSHTANFNQLAAPHEAVHSAGKQALQEARAGNTNAALQELRTMEEQSRIVMEVLNGIAAEYIDSKLGRKKSRYR</sequence>
<evidence type="ECO:0000256" key="2">
    <source>
        <dbReference type="ARBA" id="ARBA00023224"/>
    </source>
</evidence>
<dbReference type="Proteomes" id="UP000242999">
    <property type="component" value="Unassembled WGS sequence"/>
</dbReference>
<proteinExistence type="predicted"/>
<dbReference type="Gene3D" id="6.10.250.3200">
    <property type="match status" value="1"/>
</dbReference>
<evidence type="ECO:0000313" key="6">
    <source>
        <dbReference type="EMBL" id="SEI79596.1"/>
    </source>
</evidence>
<dbReference type="Gene3D" id="1.20.120.30">
    <property type="entry name" value="Aspartate receptor, ligand-binding domain"/>
    <property type="match status" value="1"/>
</dbReference>
<dbReference type="InterPro" id="IPR025991">
    <property type="entry name" value="Chemoreceptor_zinc-bind_dom"/>
</dbReference>
<dbReference type="OrthoDB" id="9808588at2"/>
<organism evidence="6 7">
    <name type="scientific">Allopseudospirillum japonicum</name>
    <dbReference type="NCBI Taxonomy" id="64971"/>
    <lineage>
        <taxon>Bacteria</taxon>
        <taxon>Pseudomonadati</taxon>
        <taxon>Pseudomonadota</taxon>
        <taxon>Gammaproteobacteria</taxon>
        <taxon>Oceanospirillales</taxon>
        <taxon>Oceanospirillaceae</taxon>
        <taxon>Allopseudospirillum</taxon>
    </lineage>
</organism>
<evidence type="ECO:0000256" key="3">
    <source>
        <dbReference type="PROSITE-ProRule" id="PRU00284"/>
    </source>
</evidence>
<accession>A0A1H6TJW8</accession>
<keyword evidence="4" id="KW-0175">Coiled coil</keyword>
<dbReference type="RefSeq" id="WP_093311202.1">
    <property type="nucleotide sequence ID" value="NZ_FNYH01000010.1"/>
</dbReference>
<dbReference type="PANTHER" id="PTHR32089:SF70">
    <property type="entry name" value="ENERGY TAXIS MODULATING METHYL ACCEPTING SENSORY TRANSDUCER"/>
    <property type="match status" value="1"/>
</dbReference>
<gene>
    <name evidence="6" type="ORF">SAMN05421831_110102</name>
</gene>
<dbReference type="Pfam" id="PF13682">
    <property type="entry name" value="CZB"/>
    <property type="match status" value="1"/>
</dbReference>
<dbReference type="AlphaFoldDB" id="A0A1H6TJW8"/>
<dbReference type="GO" id="GO:0007165">
    <property type="term" value="P:signal transduction"/>
    <property type="evidence" value="ECO:0007669"/>
    <property type="project" value="UniProtKB-KW"/>
</dbReference>
<protein>
    <submittedName>
        <fullName evidence="6">Chemoreceptor zinc-binding domain-containing protein</fullName>
    </submittedName>
</protein>
<name>A0A1H6TJW8_9GAMM</name>
<dbReference type="PROSITE" id="PS50111">
    <property type="entry name" value="CHEMOTAXIS_TRANSDUC_2"/>
    <property type="match status" value="1"/>
</dbReference>
<dbReference type="GO" id="GO:0016020">
    <property type="term" value="C:membrane"/>
    <property type="evidence" value="ECO:0007669"/>
    <property type="project" value="UniProtKB-SubCell"/>
</dbReference>
<evidence type="ECO:0000256" key="4">
    <source>
        <dbReference type="SAM" id="Coils"/>
    </source>
</evidence>
<reference evidence="7" key="1">
    <citation type="submission" date="2016-10" db="EMBL/GenBank/DDBJ databases">
        <authorList>
            <person name="Varghese N."/>
            <person name="Submissions S."/>
        </authorList>
    </citation>
    <scope>NUCLEOTIDE SEQUENCE [LARGE SCALE GENOMIC DNA]</scope>
    <source>
        <strain evidence="7">DSM 7165</strain>
    </source>
</reference>
<dbReference type="STRING" id="64971.SAMN05421831_110102"/>
<dbReference type="SMART" id="SM00283">
    <property type="entry name" value="MA"/>
    <property type="match status" value="1"/>
</dbReference>
<comment type="subcellular location">
    <subcellularLocation>
        <location evidence="1">Membrane</location>
    </subcellularLocation>
</comment>
<evidence type="ECO:0000256" key="1">
    <source>
        <dbReference type="ARBA" id="ARBA00004370"/>
    </source>
</evidence>
<evidence type="ECO:0000259" key="5">
    <source>
        <dbReference type="PROSITE" id="PS50111"/>
    </source>
</evidence>
<feature type="domain" description="Methyl-accepting transducer" evidence="5">
    <location>
        <begin position="67"/>
        <end position="274"/>
    </location>
</feature>
<dbReference type="Pfam" id="PF00015">
    <property type="entry name" value="MCPsignal"/>
    <property type="match status" value="1"/>
</dbReference>
<keyword evidence="6" id="KW-0675">Receptor</keyword>
<keyword evidence="2 3" id="KW-0807">Transducer</keyword>